<organism evidence="11 12">
    <name type="scientific">Candidatus Falkowbacteria bacterium RIFOXYA2_FULL_47_19</name>
    <dbReference type="NCBI Taxonomy" id="1797994"/>
    <lineage>
        <taxon>Bacteria</taxon>
        <taxon>Candidatus Falkowiibacteriota</taxon>
    </lineage>
</organism>
<proteinExistence type="inferred from homology"/>
<evidence type="ECO:0000256" key="9">
    <source>
        <dbReference type="ARBA" id="ARBA00047615"/>
    </source>
</evidence>
<dbReference type="InterPro" id="IPR011892">
    <property type="entry name" value="Cyt_kin_arch"/>
</dbReference>
<evidence type="ECO:0000256" key="1">
    <source>
        <dbReference type="ARBA" id="ARBA00004496"/>
    </source>
</evidence>
<dbReference type="Pfam" id="PF13189">
    <property type="entry name" value="Cytidylate_kin2"/>
    <property type="match status" value="1"/>
</dbReference>
<keyword evidence="6" id="KW-0547">Nucleotide-binding</keyword>
<dbReference type="Proteomes" id="UP000178367">
    <property type="component" value="Unassembled WGS sequence"/>
</dbReference>
<dbReference type="EC" id="2.7.4.25" evidence="3"/>
<sequence>MIISINGPEGSGKSTLAKKLAETLGWPRYYMGGLRRKMAKERGLTLEEYNKLGETDPTTDKEVDDYQKKLGETEDNFIIEGRTSWFFIPHSLKLYIDVKDTIAAARIWKDLKENSDKRNEGKNLDSVSDVLKSIRRRQKSDIVRYKKYYKIDVHDKSHYDFIINTSKLSADEAFAEILSFVKKAQY</sequence>
<dbReference type="InterPro" id="IPR027417">
    <property type="entry name" value="P-loop_NTPase"/>
</dbReference>
<evidence type="ECO:0000313" key="12">
    <source>
        <dbReference type="Proteomes" id="UP000178367"/>
    </source>
</evidence>
<evidence type="ECO:0000313" key="11">
    <source>
        <dbReference type="EMBL" id="OGF25696.1"/>
    </source>
</evidence>
<keyword evidence="5" id="KW-0808">Transferase</keyword>
<evidence type="ECO:0000256" key="6">
    <source>
        <dbReference type="ARBA" id="ARBA00022741"/>
    </source>
</evidence>
<dbReference type="SUPFAM" id="SSF52540">
    <property type="entry name" value="P-loop containing nucleoside triphosphate hydrolases"/>
    <property type="match status" value="1"/>
</dbReference>
<evidence type="ECO:0000256" key="2">
    <source>
        <dbReference type="ARBA" id="ARBA00011005"/>
    </source>
</evidence>
<name>A0A1F5SGL1_9BACT</name>
<dbReference type="NCBIfam" id="TIGR02173">
    <property type="entry name" value="cyt_kin_arch"/>
    <property type="match status" value="1"/>
</dbReference>
<comment type="similarity">
    <text evidence="2">Belongs to the cytidylate kinase family. Type 2 subfamily.</text>
</comment>
<dbReference type="CDD" id="cd02020">
    <property type="entry name" value="CMPK"/>
    <property type="match status" value="1"/>
</dbReference>
<evidence type="ECO:0000256" key="5">
    <source>
        <dbReference type="ARBA" id="ARBA00022679"/>
    </source>
</evidence>
<keyword evidence="4" id="KW-0963">Cytoplasm</keyword>
<dbReference type="AlphaFoldDB" id="A0A1F5SGL1"/>
<dbReference type="Gene3D" id="3.40.50.300">
    <property type="entry name" value="P-loop containing nucleotide triphosphate hydrolases"/>
    <property type="match status" value="1"/>
</dbReference>
<comment type="caution">
    <text evidence="11">The sequence shown here is derived from an EMBL/GenBank/DDBJ whole genome shotgun (WGS) entry which is preliminary data.</text>
</comment>
<dbReference type="EMBL" id="MFGB01000020">
    <property type="protein sequence ID" value="OGF25696.1"/>
    <property type="molecule type" value="Genomic_DNA"/>
</dbReference>
<comment type="catalytic activity">
    <reaction evidence="9">
        <text>dCMP + ATP = dCDP + ADP</text>
        <dbReference type="Rhea" id="RHEA:25094"/>
        <dbReference type="ChEBI" id="CHEBI:30616"/>
        <dbReference type="ChEBI" id="CHEBI:57566"/>
        <dbReference type="ChEBI" id="CHEBI:58593"/>
        <dbReference type="ChEBI" id="CHEBI:456216"/>
        <dbReference type="EC" id="2.7.4.25"/>
    </reaction>
</comment>
<gene>
    <name evidence="11" type="ORF">A2227_00620</name>
</gene>
<keyword evidence="8" id="KW-0067">ATP-binding</keyword>
<dbReference type="GO" id="GO:0005524">
    <property type="term" value="F:ATP binding"/>
    <property type="evidence" value="ECO:0007669"/>
    <property type="project" value="UniProtKB-KW"/>
</dbReference>
<dbReference type="GO" id="GO:0036431">
    <property type="term" value="F:dCMP kinase activity"/>
    <property type="evidence" value="ECO:0007669"/>
    <property type="project" value="InterPro"/>
</dbReference>
<accession>A0A1F5SGL1</accession>
<evidence type="ECO:0000256" key="3">
    <source>
        <dbReference type="ARBA" id="ARBA00012906"/>
    </source>
</evidence>
<dbReference type="GO" id="GO:0005737">
    <property type="term" value="C:cytoplasm"/>
    <property type="evidence" value="ECO:0007669"/>
    <property type="project" value="UniProtKB-SubCell"/>
</dbReference>
<protein>
    <recommendedName>
        <fullName evidence="3">(d)CMP kinase</fullName>
        <ecNumber evidence="3">2.7.4.25</ecNumber>
    </recommendedName>
</protein>
<keyword evidence="7" id="KW-0418">Kinase</keyword>
<evidence type="ECO:0000256" key="8">
    <source>
        <dbReference type="ARBA" id="ARBA00022840"/>
    </source>
</evidence>
<comment type="catalytic activity">
    <reaction evidence="10">
        <text>CMP + ATP = CDP + ADP</text>
        <dbReference type="Rhea" id="RHEA:11600"/>
        <dbReference type="ChEBI" id="CHEBI:30616"/>
        <dbReference type="ChEBI" id="CHEBI:58069"/>
        <dbReference type="ChEBI" id="CHEBI:60377"/>
        <dbReference type="ChEBI" id="CHEBI:456216"/>
        <dbReference type="EC" id="2.7.4.25"/>
    </reaction>
</comment>
<evidence type="ECO:0000256" key="7">
    <source>
        <dbReference type="ARBA" id="ARBA00022777"/>
    </source>
</evidence>
<dbReference type="STRING" id="1797994.A2227_00620"/>
<evidence type="ECO:0000256" key="4">
    <source>
        <dbReference type="ARBA" id="ARBA00022490"/>
    </source>
</evidence>
<reference evidence="11 12" key="1">
    <citation type="journal article" date="2016" name="Nat. Commun.">
        <title>Thousands of microbial genomes shed light on interconnected biogeochemical processes in an aquifer system.</title>
        <authorList>
            <person name="Anantharaman K."/>
            <person name="Brown C.T."/>
            <person name="Hug L.A."/>
            <person name="Sharon I."/>
            <person name="Castelle C.J."/>
            <person name="Probst A.J."/>
            <person name="Thomas B.C."/>
            <person name="Singh A."/>
            <person name="Wilkins M.J."/>
            <person name="Karaoz U."/>
            <person name="Brodie E.L."/>
            <person name="Williams K.H."/>
            <person name="Hubbard S.S."/>
            <person name="Banfield J.F."/>
        </authorList>
    </citation>
    <scope>NUCLEOTIDE SEQUENCE [LARGE SCALE GENOMIC DNA]</scope>
</reference>
<dbReference type="InterPro" id="IPR011994">
    <property type="entry name" value="Cytidylate_kinase_dom"/>
</dbReference>
<evidence type="ECO:0000256" key="10">
    <source>
        <dbReference type="ARBA" id="ARBA00048478"/>
    </source>
</evidence>
<dbReference type="GO" id="GO:0036430">
    <property type="term" value="F:CMP kinase activity"/>
    <property type="evidence" value="ECO:0007669"/>
    <property type="project" value="RHEA"/>
</dbReference>
<comment type="subcellular location">
    <subcellularLocation>
        <location evidence="1">Cytoplasm</location>
    </subcellularLocation>
</comment>